<dbReference type="Proteomes" id="UP001150907">
    <property type="component" value="Unassembled WGS sequence"/>
</dbReference>
<keyword evidence="3" id="KW-1185">Reference proteome</keyword>
<gene>
    <name evidence="2" type="ORF">H4R26_004214</name>
</gene>
<sequence>MIFVKQERLLRISSVTLLAVHIYIQECNVDWFTDTIFQEVLQAIRPELPSKVAECRQGIKQPSQYKNSAIQLVYYIDKAESPGQVLLQEPRVKDEDEDEETHQNGDGVTGSDAQSLSKGLFTYKALRPAKSVLVMVPEPFDANNDVVVPNILGVEIK</sequence>
<proteinExistence type="predicted"/>
<name>A0A9W8EE85_9FUNG</name>
<reference evidence="2" key="1">
    <citation type="submission" date="2022-07" db="EMBL/GenBank/DDBJ databases">
        <title>Phylogenomic reconstructions and comparative analyses of Kickxellomycotina fungi.</title>
        <authorList>
            <person name="Reynolds N.K."/>
            <person name="Stajich J.E."/>
            <person name="Barry K."/>
            <person name="Grigoriev I.V."/>
            <person name="Crous P."/>
            <person name="Smith M.E."/>
        </authorList>
    </citation>
    <scope>NUCLEOTIDE SEQUENCE</scope>
    <source>
        <strain evidence="2">IMI 214461</strain>
    </source>
</reference>
<accession>A0A9W8EE85</accession>
<organism evidence="2 3">
    <name type="scientific">Coemansia thaxteri</name>
    <dbReference type="NCBI Taxonomy" id="2663907"/>
    <lineage>
        <taxon>Eukaryota</taxon>
        <taxon>Fungi</taxon>
        <taxon>Fungi incertae sedis</taxon>
        <taxon>Zoopagomycota</taxon>
        <taxon>Kickxellomycotina</taxon>
        <taxon>Kickxellomycetes</taxon>
        <taxon>Kickxellales</taxon>
        <taxon>Kickxellaceae</taxon>
        <taxon>Coemansia</taxon>
    </lineage>
</organism>
<protein>
    <submittedName>
        <fullName evidence="2">Uncharacterized protein</fullName>
    </submittedName>
</protein>
<dbReference type="AlphaFoldDB" id="A0A9W8EE85"/>
<dbReference type="OrthoDB" id="5374757at2759"/>
<dbReference type="EMBL" id="JANBQF010000425">
    <property type="protein sequence ID" value="KAJ2001283.1"/>
    <property type="molecule type" value="Genomic_DNA"/>
</dbReference>
<evidence type="ECO:0000256" key="1">
    <source>
        <dbReference type="SAM" id="MobiDB-lite"/>
    </source>
</evidence>
<evidence type="ECO:0000313" key="2">
    <source>
        <dbReference type="EMBL" id="KAJ2001283.1"/>
    </source>
</evidence>
<comment type="caution">
    <text evidence="2">The sequence shown here is derived from an EMBL/GenBank/DDBJ whole genome shotgun (WGS) entry which is preliminary data.</text>
</comment>
<feature type="region of interest" description="Disordered" evidence="1">
    <location>
        <begin position="86"/>
        <end position="113"/>
    </location>
</feature>
<evidence type="ECO:0000313" key="3">
    <source>
        <dbReference type="Proteomes" id="UP001150907"/>
    </source>
</evidence>